<dbReference type="VEuPathDB" id="TriTrypDB:TM35_000491320"/>
<dbReference type="Proteomes" id="UP000192257">
    <property type="component" value="Unassembled WGS sequence"/>
</dbReference>
<feature type="transmembrane region" description="Helical" evidence="1">
    <location>
        <begin position="104"/>
        <end position="121"/>
    </location>
</feature>
<evidence type="ECO:0008006" key="4">
    <source>
        <dbReference type="Google" id="ProtNLM"/>
    </source>
</evidence>
<evidence type="ECO:0000256" key="1">
    <source>
        <dbReference type="SAM" id="Phobius"/>
    </source>
</evidence>
<feature type="transmembrane region" description="Helical" evidence="1">
    <location>
        <begin position="267"/>
        <end position="287"/>
    </location>
</feature>
<reference evidence="2 3" key="1">
    <citation type="submission" date="2017-03" db="EMBL/GenBank/DDBJ databases">
        <title>An alternative strategy for trypanosome survival in the mammalian bloodstream revealed through genome and transcriptome analysis of the ubiquitous bovine parasite Trypanosoma (Megatrypanum) theileri.</title>
        <authorList>
            <person name="Kelly S."/>
            <person name="Ivens A."/>
            <person name="Mott A."/>
            <person name="O'Neill E."/>
            <person name="Emms D."/>
            <person name="Macleod O."/>
            <person name="Voorheis P."/>
            <person name="Matthews J."/>
            <person name="Matthews K."/>
            <person name="Carrington M."/>
        </authorList>
    </citation>
    <scope>NUCLEOTIDE SEQUENCE [LARGE SCALE GENOMIC DNA]</scope>
    <source>
        <strain evidence="2">Edinburgh</strain>
    </source>
</reference>
<keyword evidence="1" id="KW-0812">Transmembrane</keyword>
<feature type="transmembrane region" description="Helical" evidence="1">
    <location>
        <begin position="198"/>
        <end position="216"/>
    </location>
</feature>
<sequence>MGQPSTEWINWGSENEWVERDTSISAAMSSNWRLRIVRIASLVFTLAAFTLFVLGLSNNSRLIVGVDGWDEVFAVIGSYWFVPAAIAVYHFSSHLSFFTQETETRLSFYILQTLLLLAYLVQQGLFMAYLVTHVGRLCWIFIVPDFIVASMMMTTFQRILFVRQWPMIYILTQAGKLATLWPQMNDKLANSTRLGPDGLLGTLMLTILIVQLPVLISRLHAGTSLTKAYTTNMAAVFAHVLHFMDVLELYFTVLELQDITSDVQQLVLFFAVMGHITCNMYYAVLFLKDEATLEFLRRFEGPNQGGTDLIGITEPAKDDELLHYFLWTFFFIDLPYAVLRLVELAVNGKDVSVFFGKNFMMIVGVVMLLLRGKGS</sequence>
<feature type="transmembrane region" description="Helical" evidence="1">
    <location>
        <begin position="72"/>
        <end position="92"/>
    </location>
</feature>
<name>A0A1X0NHH2_9TRYP</name>
<evidence type="ECO:0000313" key="3">
    <source>
        <dbReference type="Proteomes" id="UP000192257"/>
    </source>
</evidence>
<accession>A0A1X0NHH2</accession>
<organism evidence="2 3">
    <name type="scientific">Trypanosoma theileri</name>
    <dbReference type="NCBI Taxonomy" id="67003"/>
    <lineage>
        <taxon>Eukaryota</taxon>
        <taxon>Discoba</taxon>
        <taxon>Euglenozoa</taxon>
        <taxon>Kinetoplastea</taxon>
        <taxon>Metakinetoplastina</taxon>
        <taxon>Trypanosomatida</taxon>
        <taxon>Trypanosomatidae</taxon>
        <taxon>Trypanosoma</taxon>
    </lineage>
</organism>
<evidence type="ECO:0000313" key="2">
    <source>
        <dbReference type="EMBL" id="ORC84126.1"/>
    </source>
</evidence>
<dbReference type="RefSeq" id="XP_028878192.1">
    <property type="nucleotide sequence ID" value="XM_029030534.1"/>
</dbReference>
<dbReference type="EMBL" id="NBCO01000049">
    <property type="protein sequence ID" value="ORC84126.1"/>
    <property type="molecule type" value="Genomic_DNA"/>
</dbReference>
<dbReference type="OrthoDB" id="248255at2759"/>
<protein>
    <recommendedName>
        <fullName evidence="4">Transmembrane protein</fullName>
    </recommendedName>
</protein>
<keyword evidence="1" id="KW-1133">Transmembrane helix</keyword>
<feature type="transmembrane region" description="Helical" evidence="1">
    <location>
        <begin position="228"/>
        <end position="247"/>
    </location>
</feature>
<feature type="transmembrane region" description="Helical" evidence="1">
    <location>
        <begin position="36"/>
        <end position="57"/>
    </location>
</feature>
<feature type="transmembrane region" description="Helical" evidence="1">
    <location>
        <begin position="321"/>
        <end position="339"/>
    </location>
</feature>
<keyword evidence="3" id="KW-1185">Reference proteome</keyword>
<dbReference type="GeneID" id="39990314"/>
<gene>
    <name evidence="2" type="ORF">TM35_000491320</name>
</gene>
<proteinExistence type="predicted"/>
<dbReference type="AlphaFoldDB" id="A0A1X0NHH2"/>
<feature type="transmembrane region" description="Helical" evidence="1">
    <location>
        <begin position="351"/>
        <end position="370"/>
    </location>
</feature>
<comment type="caution">
    <text evidence="2">The sequence shown here is derived from an EMBL/GenBank/DDBJ whole genome shotgun (WGS) entry which is preliminary data.</text>
</comment>
<keyword evidence="1" id="KW-0472">Membrane</keyword>